<keyword evidence="2" id="KW-0805">Transcription regulation</keyword>
<dbReference type="InterPro" id="IPR005119">
    <property type="entry name" value="LysR_subst-bd"/>
</dbReference>
<dbReference type="InterPro" id="IPR036390">
    <property type="entry name" value="WH_DNA-bd_sf"/>
</dbReference>
<dbReference type="PROSITE" id="PS50931">
    <property type="entry name" value="HTH_LYSR"/>
    <property type="match status" value="1"/>
</dbReference>
<dbReference type="Pfam" id="PF03466">
    <property type="entry name" value="LysR_substrate"/>
    <property type="match status" value="1"/>
</dbReference>
<evidence type="ECO:0000256" key="2">
    <source>
        <dbReference type="ARBA" id="ARBA00023015"/>
    </source>
</evidence>
<reference evidence="7" key="1">
    <citation type="journal article" date="2019" name="Int. J. Syst. Evol. Microbiol.">
        <title>The Global Catalogue of Microorganisms (GCM) 10K type strain sequencing project: providing services to taxonomists for standard genome sequencing and annotation.</title>
        <authorList>
            <consortium name="The Broad Institute Genomics Platform"/>
            <consortium name="The Broad Institute Genome Sequencing Center for Infectious Disease"/>
            <person name="Wu L."/>
            <person name="Ma J."/>
        </authorList>
    </citation>
    <scope>NUCLEOTIDE SEQUENCE [LARGE SCALE GENOMIC DNA]</scope>
    <source>
        <strain evidence="7">CGMCC 4.1469</strain>
    </source>
</reference>
<sequence>MNDDLVDTRRLALLCELSRLGSMRAVAENCHVTTSTVSQQLAALAKEVGQVLVEPDGRGVRLTPAGRRLVEHGVRILDTVEAARLDLSAGAEPNGTVRVAGYLTAVRDFLLPLVVRLSEQYPRVRLLVREHEPPESLELLADDAVDLALTYDYNLAPAPANRSVEVTPLWSADWVLAVPAGLDLPAASSTGVFAACAGLDWIANSRHTADETVVRTLASMAGFTPRVTHRADSLDLVQHMVAAGLGVALLPADRAPLTGVRIVPLADPPVVLRAYAVARPGRLQWPALALVRALLQERAGRTG</sequence>
<keyword evidence="4" id="KW-0804">Transcription</keyword>
<keyword evidence="3" id="KW-0238">DNA-binding</keyword>
<dbReference type="Pfam" id="PF00126">
    <property type="entry name" value="HTH_1"/>
    <property type="match status" value="1"/>
</dbReference>
<name>A0ABW1FA82_9ACTN</name>
<dbReference type="RefSeq" id="WP_345328015.1">
    <property type="nucleotide sequence ID" value="NZ_BAAAVH010000016.1"/>
</dbReference>
<keyword evidence="7" id="KW-1185">Reference proteome</keyword>
<gene>
    <name evidence="6" type="ORF">ACFP0N_35320</name>
</gene>
<protein>
    <submittedName>
        <fullName evidence="6">LysR family transcriptional regulator</fullName>
    </submittedName>
</protein>
<dbReference type="Gene3D" id="3.40.190.10">
    <property type="entry name" value="Periplasmic binding protein-like II"/>
    <property type="match status" value="2"/>
</dbReference>
<dbReference type="EMBL" id="JBHSOD010000075">
    <property type="protein sequence ID" value="MFC5890241.1"/>
    <property type="molecule type" value="Genomic_DNA"/>
</dbReference>
<dbReference type="InterPro" id="IPR000847">
    <property type="entry name" value="LysR_HTH_N"/>
</dbReference>
<dbReference type="Gene3D" id="1.10.10.10">
    <property type="entry name" value="Winged helix-like DNA-binding domain superfamily/Winged helix DNA-binding domain"/>
    <property type="match status" value="1"/>
</dbReference>
<dbReference type="PANTHER" id="PTHR30346:SF29">
    <property type="entry name" value="LYSR SUBSTRATE-BINDING"/>
    <property type="match status" value="1"/>
</dbReference>
<feature type="domain" description="HTH lysR-type" evidence="5">
    <location>
        <begin position="6"/>
        <end position="63"/>
    </location>
</feature>
<dbReference type="PANTHER" id="PTHR30346">
    <property type="entry name" value="TRANSCRIPTIONAL DUAL REGULATOR HCAR-RELATED"/>
    <property type="match status" value="1"/>
</dbReference>
<dbReference type="SUPFAM" id="SSF53850">
    <property type="entry name" value="Periplasmic binding protein-like II"/>
    <property type="match status" value="1"/>
</dbReference>
<comment type="caution">
    <text evidence="6">The sequence shown here is derived from an EMBL/GenBank/DDBJ whole genome shotgun (WGS) entry which is preliminary data.</text>
</comment>
<evidence type="ECO:0000259" key="5">
    <source>
        <dbReference type="PROSITE" id="PS50931"/>
    </source>
</evidence>
<dbReference type="Proteomes" id="UP001596067">
    <property type="component" value="Unassembled WGS sequence"/>
</dbReference>
<comment type="similarity">
    <text evidence="1">Belongs to the LysR transcriptional regulatory family.</text>
</comment>
<organism evidence="6 7">
    <name type="scientific">Kitasatospora aburaviensis</name>
    <dbReference type="NCBI Taxonomy" id="67265"/>
    <lineage>
        <taxon>Bacteria</taxon>
        <taxon>Bacillati</taxon>
        <taxon>Actinomycetota</taxon>
        <taxon>Actinomycetes</taxon>
        <taxon>Kitasatosporales</taxon>
        <taxon>Streptomycetaceae</taxon>
        <taxon>Kitasatospora</taxon>
    </lineage>
</organism>
<accession>A0ABW1FA82</accession>
<evidence type="ECO:0000256" key="1">
    <source>
        <dbReference type="ARBA" id="ARBA00009437"/>
    </source>
</evidence>
<evidence type="ECO:0000256" key="3">
    <source>
        <dbReference type="ARBA" id="ARBA00023125"/>
    </source>
</evidence>
<proteinExistence type="inferred from homology"/>
<evidence type="ECO:0000313" key="6">
    <source>
        <dbReference type="EMBL" id="MFC5890241.1"/>
    </source>
</evidence>
<evidence type="ECO:0000256" key="4">
    <source>
        <dbReference type="ARBA" id="ARBA00023163"/>
    </source>
</evidence>
<dbReference type="InterPro" id="IPR036388">
    <property type="entry name" value="WH-like_DNA-bd_sf"/>
</dbReference>
<evidence type="ECO:0000313" key="7">
    <source>
        <dbReference type="Proteomes" id="UP001596067"/>
    </source>
</evidence>
<dbReference type="SUPFAM" id="SSF46785">
    <property type="entry name" value="Winged helix' DNA-binding domain"/>
    <property type="match status" value="1"/>
</dbReference>